<name>G3GR99_CRIGR</name>
<gene>
    <name evidence="1" type="ORF">I79_000042</name>
</gene>
<dbReference type="EMBL" id="JH000002">
    <property type="protein sequence ID" value="EGV92499.1"/>
    <property type="molecule type" value="Genomic_DNA"/>
</dbReference>
<evidence type="ECO:0000313" key="1">
    <source>
        <dbReference type="EMBL" id="EGV92499.1"/>
    </source>
</evidence>
<sequence>MNTWASAINIFFFPSATDTTTAFRHSVFLRAPIPKLIIYGVLVFETRPHSQTQNGLKLMVTLLLNLQDSCGYRNESPLAQAPAI</sequence>
<evidence type="ECO:0000313" key="2">
    <source>
        <dbReference type="Proteomes" id="UP000001075"/>
    </source>
</evidence>
<dbReference type="InParanoid" id="G3GR99"/>
<dbReference type="Proteomes" id="UP000001075">
    <property type="component" value="Unassembled WGS sequence"/>
</dbReference>
<reference evidence="2" key="1">
    <citation type="journal article" date="2011" name="Nat. Biotechnol.">
        <title>The genomic sequence of the Chinese hamster ovary (CHO)-K1 cell line.</title>
        <authorList>
            <person name="Xu X."/>
            <person name="Nagarajan H."/>
            <person name="Lewis N.E."/>
            <person name="Pan S."/>
            <person name="Cai Z."/>
            <person name="Liu X."/>
            <person name="Chen W."/>
            <person name="Xie M."/>
            <person name="Wang W."/>
            <person name="Hammond S."/>
            <person name="Andersen M.R."/>
            <person name="Neff N."/>
            <person name="Passarelli B."/>
            <person name="Koh W."/>
            <person name="Fan H.C."/>
            <person name="Wang J."/>
            <person name="Gui Y."/>
            <person name="Lee K.H."/>
            <person name="Betenbaugh M.J."/>
            <person name="Quake S.R."/>
            <person name="Famili I."/>
            <person name="Palsson B.O."/>
            <person name="Wang J."/>
        </authorList>
    </citation>
    <scope>NUCLEOTIDE SEQUENCE [LARGE SCALE GENOMIC DNA]</scope>
    <source>
        <strain evidence="2">CHO K1 cell line</strain>
    </source>
</reference>
<organism evidence="1 2">
    <name type="scientific">Cricetulus griseus</name>
    <name type="common">Chinese hamster</name>
    <name type="synonym">Cricetulus barabensis griseus</name>
    <dbReference type="NCBI Taxonomy" id="10029"/>
    <lineage>
        <taxon>Eukaryota</taxon>
        <taxon>Metazoa</taxon>
        <taxon>Chordata</taxon>
        <taxon>Craniata</taxon>
        <taxon>Vertebrata</taxon>
        <taxon>Euteleostomi</taxon>
        <taxon>Mammalia</taxon>
        <taxon>Eutheria</taxon>
        <taxon>Euarchontoglires</taxon>
        <taxon>Glires</taxon>
        <taxon>Rodentia</taxon>
        <taxon>Myomorpha</taxon>
        <taxon>Muroidea</taxon>
        <taxon>Cricetidae</taxon>
        <taxon>Cricetinae</taxon>
        <taxon>Cricetulus</taxon>
    </lineage>
</organism>
<dbReference type="AlphaFoldDB" id="G3GR99"/>
<proteinExistence type="predicted"/>
<protein>
    <submittedName>
        <fullName evidence="1">Uncharacterized protein</fullName>
    </submittedName>
</protein>
<accession>G3GR99</accession>